<gene>
    <name evidence="1" type="ORF">TSG867_LOCUS33903</name>
</gene>
<evidence type="ECO:0000313" key="2">
    <source>
        <dbReference type="Proteomes" id="UP000663862"/>
    </source>
</evidence>
<dbReference type="AlphaFoldDB" id="A0A821JCQ9"/>
<organism evidence="1 2">
    <name type="scientific">Rotaria socialis</name>
    <dbReference type="NCBI Taxonomy" id="392032"/>
    <lineage>
        <taxon>Eukaryota</taxon>
        <taxon>Metazoa</taxon>
        <taxon>Spiralia</taxon>
        <taxon>Gnathifera</taxon>
        <taxon>Rotifera</taxon>
        <taxon>Eurotatoria</taxon>
        <taxon>Bdelloidea</taxon>
        <taxon>Philodinida</taxon>
        <taxon>Philodinidae</taxon>
        <taxon>Rotaria</taxon>
    </lineage>
</organism>
<feature type="non-terminal residue" evidence="1">
    <location>
        <position position="1"/>
    </location>
</feature>
<accession>A0A821JCQ9</accession>
<comment type="caution">
    <text evidence="1">The sequence shown here is derived from an EMBL/GenBank/DDBJ whole genome shotgun (WGS) entry which is preliminary data.</text>
</comment>
<evidence type="ECO:0000313" key="1">
    <source>
        <dbReference type="EMBL" id="CAF4715946.1"/>
    </source>
</evidence>
<proteinExistence type="predicted"/>
<dbReference type="EMBL" id="CAJOBQ010012993">
    <property type="protein sequence ID" value="CAF4715946.1"/>
    <property type="molecule type" value="Genomic_DNA"/>
</dbReference>
<dbReference type="Proteomes" id="UP000663862">
    <property type="component" value="Unassembled WGS sequence"/>
</dbReference>
<protein>
    <submittedName>
        <fullName evidence="1">Uncharacterized protein</fullName>
    </submittedName>
</protein>
<reference evidence="1" key="1">
    <citation type="submission" date="2021-02" db="EMBL/GenBank/DDBJ databases">
        <authorList>
            <person name="Nowell W R."/>
        </authorList>
    </citation>
    <scope>NUCLEOTIDE SEQUENCE</scope>
</reference>
<name>A0A821JCQ9_9BILA</name>
<sequence>NNSPFKVLLYIPSIITSSILRGAGR</sequence>